<evidence type="ECO:0000313" key="4">
    <source>
        <dbReference type="Proteomes" id="UP000243528"/>
    </source>
</evidence>
<organism evidence="3 4">
    <name type="scientific">Haloactinopolyspora alba</name>
    <dbReference type="NCBI Taxonomy" id="648780"/>
    <lineage>
        <taxon>Bacteria</taxon>
        <taxon>Bacillati</taxon>
        <taxon>Actinomycetota</taxon>
        <taxon>Actinomycetes</taxon>
        <taxon>Jiangellales</taxon>
        <taxon>Jiangellaceae</taxon>
        <taxon>Haloactinopolyspora</taxon>
    </lineage>
</organism>
<dbReference type="Proteomes" id="UP000243528">
    <property type="component" value="Unassembled WGS sequence"/>
</dbReference>
<sequence>MLSPIPDNVRDVVCPRCHAPVGSPCDWAPFRSWMPHPERIDHANDADQSGSSPDGRRQ</sequence>
<proteinExistence type="predicted"/>
<feature type="region of interest" description="Disordered" evidence="1">
    <location>
        <begin position="32"/>
        <end position="58"/>
    </location>
</feature>
<dbReference type="Pfam" id="PF24623">
    <property type="entry name" value="Phage_zn_bind_8"/>
    <property type="match status" value="1"/>
</dbReference>
<evidence type="ECO:0000256" key="1">
    <source>
        <dbReference type="SAM" id="MobiDB-lite"/>
    </source>
</evidence>
<reference evidence="3 4" key="1">
    <citation type="submission" date="2018-03" db="EMBL/GenBank/DDBJ databases">
        <title>Genomic Encyclopedia of Archaeal and Bacterial Type Strains, Phase II (KMG-II): from individual species to whole genera.</title>
        <authorList>
            <person name="Goeker M."/>
        </authorList>
    </citation>
    <scope>NUCLEOTIDE SEQUENCE [LARGE SCALE GENOMIC DNA]</scope>
    <source>
        <strain evidence="3 4">DSM 45211</strain>
    </source>
</reference>
<feature type="domain" description="DNA-binding phage zinc finger" evidence="2">
    <location>
        <begin position="7"/>
        <end position="47"/>
    </location>
</feature>
<dbReference type="AlphaFoldDB" id="A0A2P8DZ57"/>
<comment type="caution">
    <text evidence="3">The sequence shown here is derived from an EMBL/GenBank/DDBJ whole genome shotgun (WGS) entry which is preliminary data.</text>
</comment>
<gene>
    <name evidence="3" type="ORF">CLV30_110156</name>
</gene>
<protein>
    <recommendedName>
        <fullName evidence="2">DNA-binding phage zinc finger domain-containing protein</fullName>
    </recommendedName>
</protein>
<evidence type="ECO:0000313" key="3">
    <source>
        <dbReference type="EMBL" id="PSL02502.1"/>
    </source>
</evidence>
<name>A0A2P8DZ57_9ACTN</name>
<evidence type="ECO:0000259" key="2">
    <source>
        <dbReference type="Pfam" id="PF24623"/>
    </source>
</evidence>
<feature type="compositionally biased region" description="Basic and acidic residues" evidence="1">
    <location>
        <begin position="36"/>
        <end position="45"/>
    </location>
</feature>
<dbReference type="EMBL" id="PYGE01000010">
    <property type="protein sequence ID" value="PSL02502.1"/>
    <property type="molecule type" value="Genomic_DNA"/>
</dbReference>
<accession>A0A2P8DZ57</accession>
<dbReference type="InterPro" id="IPR056911">
    <property type="entry name" value="Phage_Znf_bind_put"/>
</dbReference>
<keyword evidence="4" id="KW-1185">Reference proteome</keyword>